<dbReference type="FunCoup" id="A0A165K4C4">
    <property type="interactions" value="3"/>
</dbReference>
<dbReference type="InterPro" id="IPR036409">
    <property type="entry name" value="Aldolase_II/adducin_N_sf"/>
</dbReference>
<accession>A0A165K4C4</accession>
<dbReference type="Pfam" id="PF00596">
    <property type="entry name" value="Aldolase_II"/>
    <property type="match status" value="1"/>
</dbReference>
<evidence type="ECO:0000313" key="2">
    <source>
        <dbReference type="EMBL" id="KZV95766.1"/>
    </source>
</evidence>
<dbReference type="InterPro" id="IPR051017">
    <property type="entry name" value="Aldolase-II_Adducin_sf"/>
</dbReference>
<name>A0A165K4C4_EXIGL</name>
<gene>
    <name evidence="2" type="ORF">EXIGLDRAFT_734800</name>
</gene>
<dbReference type="InParanoid" id="A0A165K4C4"/>
<keyword evidence="3" id="KW-1185">Reference proteome</keyword>
<dbReference type="Proteomes" id="UP000077266">
    <property type="component" value="Unassembled WGS sequence"/>
</dbReference>
<dbReference type="AlphaFoldDB" id="A0A165K4C4"/>
<dbReference type="PANTHER" id="PTHR10672">
    <property type="entry name" value="ADDUCIN"/>
    <property type="match status" value="1"/>
</dbReference>
<dbReference type="EMBL" id="KV425952">
    <property type="protein sequence ID" value="KZV95766.1"/>
    <property type="molecule type" value="Genomic_DNA"/>
</dbReference>
<dbReference type="Gene3D" id="3.40.225.10">
    <property type="entry name" value="Class II aldolase/adducin N-terminal domain"/>
    <property type="match status" value="1"/>
</dbReference>
<organism evidence="2 3">
    <name type="scientific">Exidia glandulosa HHB12029</name>
    <dbReference type="NCBI Taxonomy" id="1314781"/>
    <lineage>
        <taxon>Eukaryota</taxon>
        <taxon>Fungi</taxon>
        <taxon>Dikarya</taxon>
        <taxon>Basidiomycota</taxon>
        <taxon>Agaricomycotina</taxon>
        <taxon>Agaricomycetes</taxon>
        <taxon>Auriculariales</taxon>
        <taxon>Exidiaceae</taxon>
        <taxon>Exidia</taxon>
    </lineage>
</organism>
<dbReference type="SMART" id="SM01007">
    <property type="entry name" value="Aldolase_II"/>
    <property type="match status" value="1"/>
</dbReference>
<dbReference type="GO" id="GO:0005856">
    <property type="term" value="C:cytoskeleton"/>
    <property type="evidence" value="ECO:0007669"/>
    <property type="project" value="TreeGrafter"/>
</dbReference>
<dbReference type="SUPFAM" id="SSF53639">
    <property type="entry name" value="AraD/HMP-PK domain-like"/>
    <property type="match status" value="1"/>
</dbReference>
<sequence length="297" mass="32995">MPNDVQNAGSQEDFVDVAIFKEKDGSPKSLFPKFSSPQEEREYLKHRLAQAFRIFGHYGYDEGVAGHITVRDPVDPHTFWVNPFGRHFGSIRAQDLLHVDHAGKILDDSGPERILNKAAFMIHSAIHAKRPDVNCAAHSHSIYGRAFATLGIELDMLTQDSCAFYKDHVVYQNFRGVVLDEEEGLAIAEALGGRKAAILQNHGLLVATDTIESTVHFYIALEKCCQVQLMADAAAKGRGTQPLHITEDDALNTWKTVGGVKGGAFAGLPQFQALERREATLPAELRFDSPKYWNKRL</sequence>
<reference evidence="2 3" key="1">
    <citation type="journal article" date="2016" name="Mol. Biol. Evol.">
        <title>Comparative Genomics of Early-Diverging Mushroom-Forming Fungi Provides Insights into the Origins of Lignocellulose Decay Capabilities.</title>
        <authorList>
            <person name="Nagy L.G."/>
            <person name="Riley R."/>
            <person name="Tritt A."/>
            <person name="Adam C."/>
            <person name="Daum C."/>
            <person name="Floudas D."/>
            <person name="Sun H."/>
            <person name="Yadav J.S."/>
            <person name="Pangilinan J."/>
            <person name="Larsson K.H."/>
            <person name="Matsuura K."/>
            <person name="Barry K."/>
            <person name="Labutti K."/>
            <person name="Kuo R."/>
            <person name="Ohm R.A."/>
            <person name="Bhattacharya S.S."/>
            <person name="Shirouzu T."/>
            <person name="Yoshinaga Y."/>
            <person name="Martin F.M."/>
            <person name="Grigoriev I.V."/>
            <person name="Hibbett D.S."/>
        </authorList>
    </citation>
    <scope>NUCLEOTIDE SEQUENCE [LARGE SCALE GENOMIC DNA]</scope>
    <source>
        <strain evidence="2 3">HHB12029</strain>
    </source>
</reference>
<evidence type="ECO:0000259" key="1">
    <source>
        <dbReference type="SMART" id="SM01007"/>
    </source>
</evidence>
<evidence type="ECO:0000313" key="3">
    <source>
        <dbReference type="Proteomes" id="UP000077266"/>
    </source>
</evidence>
<dbReference type="NCBIfam" id="NF004855">
    <property type="entry name" value="PRK06208.1"/>
    <property type="match status" value="1"/>
</dbReference>
<protein>
    <submittedName>
        <fullName evidence="2">Class II aldolase/adducin domain-containing protein</fullName>
    </submittedName>
</protein>
<dbReference type="PANTHER" id="PTHR10672:SF41">
    <property type="entry name" value="CLASS II ALDOLASE_ADDUCIN DOMAIN PROTEIN (AFU_ORTHOLOGUE AFUA_3G01330)"/>
    <property type="match status" value="1"/>
</dbReference>
<dbReference type="InterPro" id="IPR001303">
    <property type="entry name" value="Aldolase_II/adducin_N"/>
</dbReference>
<dbReference type="FunFam" id="3.40.225.10:FF:000009">
    <property type="entry name" value="Class II aldolase/adducin N-terminal"/>
    <property type="match status" value="1"/>
</dbReference>
<proteinExistence type="predicted"/>
<dbReference type="STRING" id="1314781.A0A165K4C4"/>
<dbReference type="OrthoDB" id="3238794at2759"/>
<feature type="domain" description="Class II aldolase/adducin N-terminal" evidence="1">
    <location>
        <begin position="46"/>
        <end position="229"/>
    </location>
</feature>
<dbReference type="GO" id="GO:0051015">
    <property type="term" value="F:actin filament binding"/>
    <property type="evidence" value="ECO:0007669"/>
    <property type="project" value="TreeGrafter"/>
</dbReference>